<feature type="compositionally biased region" description="Basic and acidic residues" evidence="1">
    <location>
        <begin position="25"/>
        <end position="39"/>
    </location>
</feature>
<dbReference type="Pfam" id="PF20700">
    <property type="entry name" value="Mutator"/>
    <property type="match status" value="1"/>
</dbReference>
<organism evidence="3 4">
    <name type="scientific">Dryococelus australis</name>
    <dbReference type="NCBI Taxonomy" id="614101"/>
    <lineage>
        <taxon>Eukaryota</taxon>
        <taxon>Metazoa</taxon>
        <taxon>Ecdysozoa</taxon>
        <taxon>Arthropoda</taxon>
        <taxon>Hexapoda</taxon>
        <taxon>Insecta</taxon>
        <taxon>Pterygota</taxon>
        <taxon>Neoptera</taxon>
        <taxon>Polyneoptera</taxon>
        <taxon>Phasmatodea</taxon>
        <taxon>Verophasmatodea</taxon>
        <taxon>Anareolatae</taxon>
        <taxon>Phasmatidae</taxon>
        <taxon>Eurycanthinae</taxon>
        <taxon>Dryococelus</taxon>
    </lineage>
</organism>
<feature type="region of interest" description="Disordered" evidence="1">
    <location>
        <begin position="1"/>
        <end position="43"/>
    </location>
</feature>
<gene>
    <name evidence="3" type="ORF">PR048_032965</name>
</gene>
<dbReference type="EMBL" id="JARBHB010000016">
    <property type="protein sequence ID" value="KAJ8867103.1"/>
    <property type="molecule type" value="Genomic_DNA"/>
</dbReference>
<dbReference type="InterPro" id="IPR049012">
    <property type="entry name" value="Mutator_transp_dom"/>
</dbReference>
<evidence type="ECO:0000313" key="3">
    <source>
        <dbReference type="EMBL" id="KAJ8867103.1"/>
    </source>
</evidence>
<evidence type="ECO:0000259" key="2">
    <source>
        <dbReference type="Pfam" id="PF20700"/>
    </source>
</evidence>
<protein>
    <recommendedName>
        <fullName evidence="2">Mutator-like transposase domain-containing protein</fullName>
    </recommendedName>
</protein>
<evidence type="ECO:0000313" key="4">
    <source>
        <dbReference type="Proteomes" id="UP001159363"/>
    </source>
</evidence>
<dbReference type="Proteomes" id="UP001159363">
    <property type="component" value="Chromosome 15"/>
</dbReference>
<feature type="domain" description="Mutator-like transposase" evidence="2">
    <location>
        <begin position="2"/>
        <end position="201"/>
    </location>
</feature>
<reference evidence="3 4" key="1">
    <citation type="submission" date="2023-02" db="EMBL/GenBank/DDBJ databases">
        <title>LHISI_Scaffold_Assembly.</title>
        <authorList>
            <person name="Stuart O.P."/>
            <person name="Cleave R."/>
            <person name="Magrath M.J.L."/>
            <person name="Mikheyev A.S."/>
        </authorList>
    </citation>
    <scope>NUCLEOTIDE SEQUENCE [LARGE SCALE GENOMIC DNA]</scope>
    <source>
        <strain evidence="3">Daus_M_001</strain>
        <tissue evidence="3">Leg muscle</tissue>
    </source>
</reference>
<name>A0ABQ9G6U9_9NEOP</name>
<sequence>MSSSSEKLKQAKIPKEFDEETGMNKTKEDKMPHAFDSPRQKRGHTSMNGVVTVTSFDTGKVLDFERLYKFCTGCVHKINVHNPEKIEGQRKACTANYEDSSCGMEVAGTTALCARSEHKLSLHYVQYLGYEDSKGIAAVLQNKPYDDNIDITKLECVGHVQKRVDIRFGWLKRDMKGQKLSDDKGLGGKGRLTDSEIDQLHYFHKISTDANPQHFLCPYGDNSWCKFNQAKAKNQENENTHQNPLPEAVMIAIKPVLNDLSKIDLLKRCLHGKTKNTNESFNSAVWQRLPKTVYNGLQTLKLGVADAVVCFNEGSIAKANVFEILQIKPGKFMMDALKAIDAER</sequence>
<comment type="caution">
    <text evidence="3">The sequence shown here is derived from an EMBL/GenBank/DDBJ whole genome shotgun (WGS) entry which is preliminary data.</text>
</comment>
<evidence type="ECO:0000256" key="1">
    <source>
        <dbReference type="SAM" id="MobiDB-lite"/>
    </source>
</evidence>
<accession>A0ABQ9G6U9</accession>
<keyword evidence="4" id="KW-1185">Reference proteome</keyword>
<proteinExistence type="predicted"/>
<feature type="compositionally biased region" description="Basic and acidic residues" evidence="1">
    <location>
        <begin position="1"/>
        <end position="16"/>
    </location>
</feature>